<name>A0AAV1QLF3_SCOSC</name>
<evidence type="ECO:0000313" key="2">
    <source>
        <dbReference type="Proteomes" id="UP001314229"/>
    </source>
</evidence>
<comment type="caution">
    <text evidence="1">The sequence shown here is derived from an EMBL/GenBank/DDBJ whole genome shotgun (WGS) entry which is preliminary data.</text>
</comment>
<proteinExistence type="predicted"/>
<protein>
    <submittedName>
        <fullName evidence="1">Zinc finger MYM-type protein 1-like</fullName>
    </submittedName>
</protein>
<reference evidence="1 2" key="1">
    <citation type="submission" date="2024-01" db="EMBL/GenBank/DDBJ databases">
        <authorList>
            <person name="Alioto T."/>
            <person name="Alioto T."/>
            <person name="Gomez Garrido J."/>
        </authorList>
    </citation>
    <scope>NUCLEOTIDE SEQUENCE [LARGE SCALE GENOMIC DNA]</scope>
</reference>
<sequence length="210" mass="24216">SPQRWAILKKHVNITLKSWSETRWESRIKSIEPLRYQADKVREALLEVREKTTDSILKVETHSLAEEIGSFRFQICCVVWHDILSQINTTSKLLQSPNMQIDVAVSLIQKNKQNVISYRATGFKDAQVSAKDMCEQMNTEAVLKQKRLRTTKRHFAYEMPDEPQADAMKRLEVSFFNATVDCSIQSLEECLSVPRGGQKPFWSASQLWPA</sequence>
<feature type="non-terminal residue" evidence="1">
    <location>
        <position position="1"/>
    </location>
</feature>
<dbReference type="Proteomes" id="UP001314229">
    <property type="component" value="Unassembled WGS sequence"/>
</dbReference>
<dbReference type="EMBL" id="CAWUFR010002751">
    <property type="protein sequence ID" value="CAK6984956.1"/>
    <property type="molecule type" value="Genomic_DNA"/>
</dbReference>
<gene>
    <name evidence="1" type="ORF">FSCOSCO3_A006844</name>
</gene>
<accession>A0AAV1QLF3</accession>
<dbReference type="AlphaFoldDB" id="A0AAV1QLF3"/>
<keyword evidence="2" id="KW-1185">Reference proteome</keyword>
<organism evidence="1 2">
    <name type="scientific">Scomber scombrus</name>
    <name type="common">Atlantic mackerel</name>
    <name type="synonym">Scomber vernalis</name>
    <dbReference type="NCBI Taxonomy" id="13677"/>
    <lineage>
        <taxon>Eukaryota</taxon>
        <taxon>Metazoa</taxon>
        <taxon>Chordata</taxon>
        <taxon>Craniata</taxon>
        <taxon>Vertebrata</taxon>
        <taxon>Euteleostomi</taxon>
        <taxon>Actinopterygii</taxon>
        <taxon>Neopterygii</taxon>
        <taxon>Teleostei</taxon>
        <taxon>Neoteleostei</taxon>
        <taxon>Acanthomorphata</taxon>
        <taxon>Pelagiaria</taxon>
        <taxon>Scombriformes</taxon>
        <taxon>Scombridae</taxon>
        <taxon>Scomber</taxon>
    </lineage>
</organism>
<evidence type="ECO:0000313" key="1">
    <source>
        <dbReference type="EMBL" id="CAK6984956.1"/>
    </source>
</evidence>